<evidence type="ECO:0000313" key="3">
    <source>
        <dbReference type="Proteomes" id="UP000036947"/>
    </source>
</evidence>
<protein>
    <submittedName>
        <fullName evidence="2">Uncharacterized protein</fullName>
    </submittedName>
</protein>
<feature type="compositionally biased region" description="Polar residues" evidence="1">
    <location>
        <begin position="22"/>
        <end position="32"/>
    </location>
</feature>
<dbReference type="EMBL" id="LFRF01000022">
    <property type="protein sequence ID" value="KND88935.1"/>
    <property type="molecule type" value="Genomic_DNA"/>
</dbReference>
<sequence length="404" mass="41081">MTCEDSARTFKISFPPPKTPYYASTQEKTNSPPVTPSARPKTVVVPVVPVVRGGGWRVAIVAASLTLLHPVRAFPLDLVHKVVVTLVEVVNADVAVFSAACVALAGGVGGDGVEGTEVAADTADLVLEDLVVEAGLEFTLTGGGSGDVHSGLAAAEDDKVLLRGDASAVEGRVGWVVFQDPYLRGLVLARGDEVGAVSGPLEVKDGHVEFVNGHVVQHVAGLGVVLGHAAVLMARENVLAQSAPARDGGLALVAHNGEDLLVALLGVDIGVAHALLGDAQQLGAVLVELDALDGGGELPDLEAAARLNLPEADSVVGGARGDHGARGVDVHGPDGTDVAVVGAEALAVVGEPGADVLVLCDGENNVAIEVYRIWVSARSCPARRMGLMMGGFAALSRSLDQGSL</sequence>
<dbReference type="OrthoDB" id="5857104at2759"/>
<dbReference type="Proteomes" id="UP000036947">
    <property type="component" value="Unassembled WGS sequence"/>
</dbReference>
<comment type="caution">
    <text evidence="2">The sequence shown here is derived from an EMBL/GenBank/DDBJ whole genome shotgun (WGS) entry which is preliminary data.</text>
</comment>
<gene>
    <name evidence="2" type="ORF">TOPH_06453</name>
</gene>
<organism evidence="2 3">
    <name type="scientific">Tolypocladium ophioglossoides (strain CBS 100239)</name>
    <name type="common">Snaketongue truffleclub</name>
    <name type="synonym">Elaphocordyceps ophioglossoides</name>
    <dbReference type="NCBI Taxonomy" id="1163406"/>
    <lineage>
        <taxon>Eukaryota</taxon>
        <taxon>Fungi</taxon>
        <taxon>Dikarya</taxon>
        <taxon>Ascomycota</taxon>
        <taxon>Pezizomycotina</taxon>
        <taxon>Sordariomycetes</taxon>
        <taxon>Hypocreomycetidae</taxon>
        <taxon>Hypocreales</taxon>
        <taxon>Ophiocordycipitaceae</taxon>
        <taxon>Tolypocladium</taxon>
    </lineage>
</organism>
<accession>A0A0L0N530</accession>
<evidence type="ECO:0000313" key="2">
    <source>
        <dbReference type="EMBL" id="KND88935.1"/>
    </source>
</evidence>
<keyword evidence="3" id="KW-1185">Reference proteome</keyword>
<dbReference type="AlphaFoldDB" id="A0A0L0N530"/>
<proteinExistence type="predicted"/>
<reference evidence="2 3" key="1">
    <citation type="journal article" date="2015" name="BMC Genomics">
        <title>The genome of the truffle-parasite Tolypocladium ophioglossoides and the evolution of antifungal peptaibiotics.</title>
        <authorList>
            <person name="Quandt C.A."/>
            <person name="Bushley K.E."/>
            <person name="Spatafora J.W."/>
        </authorList>
    </citation>
    <scope>NUCLEOTIDE SEQUENCE [LARGE SCALE GENOMIC DNA]</scope>
    <source>
        <strain evidence="2 3">CBS 100239</strain>
    </source>
</reference>
<evidence type="ECO:0000256" key="1">
    <source>
        <dbReference type="SAM" id="MobiDB-lite"/>
    </source>
</evidence>
<name>A0A0L0N530_TOLOC</name>
<feature type="region of interest" description="Disordered" evidence="1">
    <location>
        <begin position="18"/>
        <end position="38"/>
    </location>
</feature>